<dbReference type="KEGG" id="nnv:QNH39_14200"/>
<protein>
    <submittedName>
        <fullName evidence="1">Aminodeoxychorismate lyase</fullName>
    </submittedName>
</protein>
<dbReference type="Proteomes" id="UP001178288">
    <property type="component" value="Chromosome"/>
</dbReference>
<gene>
    <name evidence="1" type="ORF">QNH39_14200</name>
</gene>
<dbReference type="GO" id="GO:0016829">
    <property type="term" value="F:lyase activity"/>
    <property type="evidence" value="ECO:0007669"/>
    <property type="project" value="UniProtKB-KW"/>
</dbReference>
<dbReference type="Gene3D" id="3.30.1490.480">
    <property type="entry name" value="Endolytic murein transglycosylase"/>
    <property type="match status" value="1"/>
</dbReference>
<keyword evidence="2" id="KW-1185">Reference proteome</keyword>
<accession>A0AA95MHS0</accession>
<reference evidence="1" key="1">
    <citation type="submission" date="2023-05" db="EMBL/GenBank/DDBJ databases">
        <title>Comparative genomics of Bacillaceae isolates and their secondary metabolite potential.</title>
        <authorList>
            <person name="Song L."/>
            <person name="Nielsen L.J."/>
            <person name="Mohite O."/>
            <person name="Xu X."/>
            <person name="Weber T."/>
            <person name="Kovacs A.T."/>
        </authorList>
    </citation>
    <scope>NUCLEOTIDE SEQUENCE</scope>
    <source>
        <strain evidence="1">XLM17</strain>
    </source>
</reference>
<proteinExistence type="predicted"/>
<evidence type="ECO:0000313" key="1">
    <source>
        <dbReference type="EMBL" id="WHY83840.1"/>
    </source>
</evidence>
<sequence>MRINLLSSFAAGILIATTISGIVYFSSTGDAPKTAAKIATNQKTVKVQLSENEMKQKLETKSYVVQSKAEYDKNMKAAKATVQKQAPADDKKPAKEVTRVVVGISDGMTSIDVGKMLEKANLIPNGFNFSMDVEKKGLDKNLRPGIYVVDSEMSTDQMITTIFK</sequence>
<dbReference type="AlphaFoldDB" id="A0AA95MHS0"/>
<dbReference type="RefSeq" id="WP_066087593.1">
    <property type="nucleotide sequence ID" value="NZ_CP126114.1"/>
</dbReference>
<name>A0AA95MHS0_9BACI</name>
<evidence type="ECO:0000313" key="2">
    <source>
        <dbReference type="Proteomes" id="UP001178288"/>
    </source>
</evidence>
<keyword evidence="1" id="KW-0456">Lyase</keyword>
<dbReference type="EMBL" id="CP126114">
    <property type="protein sequence ID" value="WHY83840.1"/>
    <property type="molecule type" value="Genomic_DNA"/>
</dbReference>
<organism evidence="1 2">
    <name type="scientific">Neobacillus novalis</name>
    <dbReference type="NCBI Taxonomy" id="220687"/>
    <lineage>
        <taxon>Bacteria</taxon>
        <taxon>Bacillati</taxon>
        <taxon>Bacillota</taxon>
        <taxon>Bacilli</taxon>
        <taxon>Bacillales</taxon>
        <taxon>Bacillaceae</taxon>
        <taxon>Neobacillus</taxon>
    </lineage>
</organism>